<name>A0A484H0U3_SOUCH</name>
<dbReference type="AlphaFoldDB" id="A0A484H0U3"/>
<proteinExistence type="predicted"/>
<organism evidence="1 2">
    <name type="scientific">Sousa chinensis</name>
    <name type="common">Indo-pacific humpbacked dolphin</name>
    <name type="synonym">Steno chinensis</name>
    <dbReference type="NCBI Taxonomy" id="103600"/>
    <lineage>
        <taxon>Eukaryota</taxon>
        <taxon>Metazoa</taxon>
        <taxon>Chordata</taxon>
        <taxon>Craniata</taxon>
        <taxon>Vertebrata</taxon>
        <taxon>Euteleostomi</taxon>
        <taxon>Mammalia</taxon>
        <taxon>Eutheria</taxon>
        <taxon>Laurasiatheria</taxon>
        <taxon>Artiodactyla</taxon>
        <taxon>Whippomorpha</taxon>
        <taxon>Cetacea</taxon>
        <taxon>Odontoceti</taxon>
        <taxon>Delphinidae</taxon>
        <taxon>Sousa</taxon>
    </lineage>
</organism>
<reference evidence="1 2" key="1">
    <citation type="journal article" date="2018" name="Genomics">
        <title>Molecular footprints of inshore aquatic adaptation in Indo-Pacific humpback dolphin (Sousa chinensis).</title>
        <authorList>
            <person name="Ming Y."/>
            <person name="Jian J."/>
            <person name="Yu F."/>
            <person name="Yu X."/>
            <person name="Wang J."/>
            <person name="Liu W."/>
        </authorList>
    </citation>
    <scope>NUCLEOTIDE SEQUENCE [LARGE SCALE GENOMIC DNA]</scope>
    <source>
        <strain evidence="1">MY-2018</strain>
        <tissue evidence="1">Skin</tissue>
    </source>
</reference>
<protein>
    <submittedName>
        <fullName evidence="1">Uncharacterized protein</fullName>
    </submittedName>
</protein>
<accession>A0A484H0U3</accession>
<evidence type="ECO:0000313" key="2">
    <source>
        <dbReference type="Proteomes" id="UP000295264"/>
    </source>
</evidence>
<dbReference type="Proteomes" id="UP000295264">
    <property type="component" value="Unassembled WGS sequence"/>
</dbReference>
<evidence type="ECO:0000313" key="1">
    <source>
        <dbReference type="EMBL" id="TEA41665.1"/>
    </source>
</evidence>
<dbReference type="EMBL" id="QWLN02001086">
    <property type="protein sequence ID" value="TEA41665.1"/>
    <property type="molecule type" value="Genomic_DNA"/>
</dbReference>
<gene>
    <name evidence="1" type="ORF">DBR06_SOUSAS1510053</name>
</gene>
<feature type="non-terminal residue" evidence="1">
    <location>
        <position position="42"/>
    </location>
</feature>
<comment type="caution">
    <text evidence="1">The sequence shown here is derived from an EMBL/GenBank/DDBJ whole genome shotgun (WGS) entry which is preliminary data.</text>
</comment>
<keyword evidence="2" id="KW-1185">Reference proteome</keyword>
<sequence length="42" mass="4919">MGLSKASNKHHRLHMKVRRFPDCLAKDTDKVEVSARQELKEQ</sequence>